<dbReference type="RefSeq" id="WP_181580638.1">
    <property type="nucleotide sequence ID" value="NZ_CP059399.1"/>
</dbReference>
<protein>
    <submittedName>
        <fullName evidence="2">Winged helix-turn-helix transcriptional regulator</fullName>
    </submittedName>
</protein>
<accession>A0A7D6V8M6</accession>
<dbReference type="PANTHER" id="PTHR38600:SF2">
    <property type="entry name" value="SLL0088 PROTEIN"/>
    <property type="match status" value="1"/>
</dbReference>
<evidence type="ECO:0000259" key="1">
    <source>
        <dbReference type="PROSITE" id="PS50987"/>
    </source>
</evidence>
<evidence type="ECO:0000313" key="3">
    <source>
        <dbReference type="Proteomes" id="UP000515512"/>
    </source>
</evidence>
<sequence>MPYRLKSGAADRVFGALANPTRRDILELLLDGEQSVQAIAERFDMARPSVSEHLKVLRDADLVAEEKRGRQRFYRVEPHPLHELQSWLDPFERFWRARLRALGEVLDAMPDDPDHDKEGHR</sequence>
<dbReference type="EMBL" id="CP059399">
    <property type="protein sequence ID" value="QLY29434.1"/>
    <property type="molecule type" value="Genomic_DNA"/>
</dbReference>
<evidence type="ECO:0000313" key="2">
    <source>
        <dbReference type="EMBL" id="QLY29434.1"/>
    </source>
</evidence>
<dbReference type="PANTHER" id="PTHR38600">
    <property type="entry name" value="TRANSCRIPTIONAL REGULATORY PROTEIN"/>
    <property type="match status" value="1"/>
</dbReference>
<dbReference type="PRINTS" id="PR00778">
    <property type="entry name" value="HTHARSR"/>
</dbReference>
<name>A0A7D6V8M6_9NOCA</name>
<dbReference type="AlphaFoldDB" id="A0A7D6V8M6"/>
<dbReference type="InterPro" id="IPR036390">
    <property type="entry name" value="WH_DNA-bd_sf"/>
</dbReference>
<dbReference type="CDD" id="cd00090">
    <property type="entry name" value="HTH_ARSR"/>
    <property type="match status" value="1"/>
</dbReference>
<organism evidence="2 3">
    <name type="scientific">Nocardia huaxiensis</name>
    <dbReference type="NCBI Taxonomy" id="2755382"/>
    <lineage>
        <taxon>Bacteria</taxon>
        <taxon>Bacillati</taxon>
        <taxon>Actinomycetota</taxon>
        <taxon>Actinomycetes</taxon>
        <taxon>Mycobacteriales</taxon>
        <taxon>Nocardiaceae</taxon>
        <taxon>Nocardia</taxon>
    </lineage>
</organism>
<dbReference type="NCBIfam" id="NF033788">
    <property type="entry name" value="HTH_metalloreg"/>
    <property type="match status" value="1"/>
</dbReference>
<dbReference type="SMART" id="SM00418">
    <property type="entry name" value="HTH_ARSR"/>
    <property type="match status" value="1"/>
</dbReference>
<reference evidence="2 3" key="1">
    <citation type="submission" date="2020-07" db="EMBL/GenBank/DDBJ databases">
        <authorList>
            <person name="Zhuang K."/>
            <person name="Ran Y."/>
        </authorList>
    </citation>
    <scope>NUCLEOTIDE SEQUENCE [LARGE SCALE GENOMIC DNA]</scope>
    <source>
        <strain evidence="2 3">WCH-YHL-001</strain>
    </source>
</reference>
<dbReference type="SUPFAM" id="SSF46785">
    <property type="entry name" value="Winged helix' DNA-binding domain"/>
    <property type="match status" value="1"/>
</dbReference>
<dbReference type="InterPro" id="IPR036388">
    <property type="entry name" value="WH-like_DNA-bd_sf"/>
</dbReference>
<dbReference type="Gene3D" id="1.10.10.10">
    <property type="entry name" value="Winged helix-like DNA-binding domain superfamily/Winged helix DNA-binding domain"/>
    <property type="match status" value="1"/>
</dbReference>
<dbReference type="InterPro" id="IPR001845">
    <property type="entry name" value="HTH_ArsR_DNA-bd_dom"/>
</dbReference>
<dbReference type="Pfam" id="PF01022">
    <property type="entry name" value="HTH_5"/>
    <property type="match status" value="1"/>
</dbReference>
<keyword evidence="3" id="KW-1185">Reference proteome</keyword>
<dbReference type="Proteomes" id="UP000515512">
    <property type="component" value="Chromosome"/>
</dbReference>
<gene>
    <name evidence="2" type="ORF">H0264_29860</name>
</gene>
<proteinExistence type="predicted"/>
<dbReference type="GO" id="GO:0003700">
    <property type="term" value="F:DNA-binding transcription factor activity"/>
    <property type="evidence" value="ECO:0007669"/>
    <property type="project" value="InterPro"/>
</dbReference>
<dbReference type="PROSITE" id="PS50987">
    <property type="entry name" value="HTH_ARSR_2"/>
    <property type="match status" value="1"/>
</dbReference>
<dbReference type="InterPro" id="IPR011991">
    <property type="entry name" value="ArsR-like_HTH"/>
</dbReference>
<dbReference type="KEGG" id="nhu:H0264_29860"/>
<feature type="domain" description="HTH arsR-type" evidence="1">
    <location>
        <begin position="2"/>
        <end position="95"/>
    </location>
</feature>